<comment type="subunit">
    <text evidence="11">Monomer.</text>
</comment>
<dbReference type="Pfam" id="PF01202">
    <property type="entry name" value="SKI"/>
    <property type="match status" value="1"/>
</dbReference>
<dbReference type="InterPro" id="IPR023000">
    <property type="entry name" value="Shikimate_kinase_CS"/>
</dbReference>
<comment type="cofactor">
    <cofactor evidence="11">
        <name>Mg(2+)</name>
        <dbReference type="ChEBI" id="CHEBI:18420"/>
    </cofactor>
    <text evidence="11">Binds 1 Mg(2+) ion per subunit.</text>
</comment>
<keyword evidence="5 11" id="KW-0808">Transferase</keyword>
<feature type="binding site" evidence="11">
    <location>
        <position position="106"/>
    </location>
    <ligand>
        <name>substrate</name>
    </ligand>
</feature>
<evidence type="ECO:0000256" key="3">
    <source>
        <dbReference type="ARBA" id="ARBA00012154"/>
    </source>
</evidence>
<dbReference type="InterPro" id="IPR031322">
    <property type="entry name" value="Shikimate/glucono_kinase"/>
</dbReference>
<evidence type="ECO:0000256" key="7">
    <source>
        <dbReference type="ARBA" id="ARBA00022777"/>
    </source>
</evidence>
<feature type="binding site" evidence="11">
    <location>
        <position position="60"/>
    </location>
    <ligand>
        <name>substrate</name>
    </ligand>
</feature>
<name>A0A832A3J6_9BACT</name>
<gene>
    <name evidence="11" type="primary">aroK</name>
    <name evidence="12" type="ORF">ENS06_11400</name>
</gene>
<dbReference type="GO" id="GO:0009073">
    <property type="term" value="P:aromatic amino acid family biosynthetic process"/>
    <property type="evidence" value="ECO:0007669"/>
    <property type="project" value="UniProtKB-KW"/>
</dbReference>
<comment type="pathway">
    <text evidence="1 11">Metabolic intermediate biosynthesis; chorismate biosynthesis; chorismate from D-erythrose 4-phosphate and phosphoenolpyruvate: step 5/7.</text>
</comment>
<comment type="catalytic activity">
    <reaction evidence="10 11">
        <text>shikimate + ATP = 3-phosphoshikimate + ADP + H(+)</text>
        <dbReference type="Rhea" id="RHEA:13121"/>
        <dbReference type="ChEBI" id="CHEBI:15378"/>
        <dbReference type="ChEBI" id="CHEBI:30616"/>
        <dbReference type="ChEBI" id="CHEBI:36208"/>
        <dbReference type="ChEBI" id="CHEBI:145989"/>
        <dbReference type="ChEBI" id="CHEBI:456216"/>
        <dbReference type="EC" id="2.7.1.71"/>
    </reaction>
</comment>
<evidence type="ECO:0000256" key="11">
    <source>
        <dbReference type="HAMAP-Rule" id="MF_00109"/>
    </source>
</evidence>
<dbReference type="EMBL" id="DSTK01000035">
    <property type="protein sequence ID" value="HFK97908.1"/>
    <property type="molecule type" value="Genomic_DNA"/>
</dbReference>
<keyword evidence="7 11" id="KW-0418">Kinase</keyword>
<feature type="binding site" evidence="11">
    <location>
        <position position="42"/>
    </location>
    <ligand>
        <name>Mg(2+)</name>
        <dbReference type="ChEBI" id="CHEBI:18420"/>
    </ligand>
</feature>
<dbReference type="PROSITE" id="PS01128">
    <property type="entry name" value="SHIKIMATE_KINASE"/>
    <property type="match status" value="1"/>
</dbReference>
<feature type="binding site" evidence="11">
    <location>
        <position position="167"/>
    </location>
    <ligand>
        <name>substrate</name>
    </ligand>
</feature>
<dbReference type="AlphaFoldDB" id="A0A832A3J6"/>
<feature type="binding site" evidence="11">
    <location>
        <position position="148"/>
    </location>
    <ligand>
        <name>ATP</name>
        <dbReference type="ChEBI" id="CHEBI:30616"/>
    </ligand>
</feature>
<evidence type="ECO:0000256" key="9">
    <source>
        <dbReference type="ARBA" id="ARBA00023141"/>
    </source>
</evidence>
<evidence type="ECO:0000313" key="12">
    <source>
        <dbReference type="EMBL" id="HFK97908.1"/>
    </source>
</evidence>
<keyword evidence="4 11" id="KW-0028">Amino-acid biosynthesis</keyword>
<comment type="caution">
    <text evidence="12">The sequence shown here is derived from an EMBL/GenBank/DDBJ whole genome shotgun (WGS) entry which is preliminary data.</text>
</comment>
<evidence type="ECO:0000256" key="10">
    <source>
        <dbReference type="ARBA" id="ARBA00048567"/>
    </source>
</evidence>
<dbReference type="Gene3D" id="3.40.50.300">
    <property type="entry name" value="P-loop containing nucleotide triphosphate hydrolases"/>
    <property type="match status" value="1"/>
</dbReference>
<feature type="binding site" evidence="11">
    <location>
        <begin position="38"/>
        <end position="43"/>
    </location>
    <ligand>
        <name>ATP</name>
        <dbReference type="ChEBI" id="CHEBI:30616"/>
    </ligand>
</feature>
<dbReference type="EC" id="2.7.1.71" evidence="3 11"/>
<dbReference type="UniPathway" id="UPA00053">
    <property type="reaction ID" value="UER00088"/>
</dbReference>
<accession>A0A832A3J6</accession>
<dbReference type="CDD" id="cd00464">
    <property type="entry name" value="SK"/>
    <property type="match status" value="1"/>
</dbReference>
<dbReference type="InterPro" id="IPR000623">
    <property type="entry name" value="Shikimate_kinase/TSH1"/>
</dbReference>
<evidence type="ECO:0000256" key="5">
    <source>
        <dbReference type="ARBA" id="ARBA00022679"/>
    </source>
</evidence>
<reference evidence="12" key="1">
    <citation type="journal article" date="2020" name="mSystems">
        <title>Genome- and Community-Level Interaction Insights into Carbon Utilization and Element Cycling Functions of Hydrothermarchaeota in Hydrothermal Sediment.</title>
        <authorList>
            <person name="Zhou Z."/>
            <person name="Liu Y."/>
            <person name="Xu W."/>
            <person name="Pan J."/>
            <person name="Luo Z.H."/>
            <person name="Li M."/>
        </authorList>
    </citation>
    <scope>NUCLEOTIDE SEQUENCE [LARGE SCALE GENOMIC DNA]</scope>
    <source>
        <strain evidence="12">SpSt-456</strain>
    </source>
</reference>
<keyword evidence="11" id="KW-0963">Cytoplasm</keyword>
<comment type="similarity">
    <text evidence="2 11">Belongs to the shikimate kinase family.</text>
</comment>
<evidence type="ECO:0000256" key="6">
    <source>
        <dbReference type="ARBA" id="ARBA00022741"/>
    </source>
</evidence>
<comment type="caution">
    <text evidence="11">Lacks conserved residue(s) required for the propagation of feature annotation.</text>
</comment>
<evidence type="ECO:0000256" key="4">
    <source>
        <dbReference type="ARBA" id="ARBA00022605"/>
    </source>
</evidence>
<dbReference type="GO" id="GO:0000287">
    <property type="term" value="F:magnesium ion binding"/>
    <property type="evidence" value="ECO:0007669"/>
    <property type="project" value="UniProtKB-UniRule"/>
</dbReference>
<dbReference type="GO" id="GO:0005524">
    <property type="term" value="F:ATP binding"/>
    <property type="evidence" value="ECO:0007669"/>
    <property type="project" value="UniProtKB-UniRule"/>
</dbReference>
<organism evidence="12">
    <name type="scientific">Desulfacinum infernum</name>
    <dbReference type="NCBI Taxonomy" id="35837"/>
    <lineage>
        <taxon>Bacteria</taxon>
        <taxon>Pseudomonadati</taxon>
        <taxon>Thermodesulfobacteriota</taxon>
        <taxon>Syntrophobacteria</taxon>
        <taxon>Syntrophobacterales</taxon>
        <taxon>Syntrophobacteraceae</taxon>
        <taxon>Desulfacinum</taxon>
    </lineage>
</organism>
<evidence type="ECO:0000256" key="2">
    <source>
        <dbReference type="ARBA" id="ARBA00006997"/>
    </source>
</evidence>
<dbReference type="SUPFAM" id="SSF52540">
    <property type="entry name" value="P-loop containing nucleoside triphosphate hydrolases"/>
    <property type="match status" value="1"/>
</dbReference>
<proteinExistence type="inferred from homology"/>
<dbReference type="GO" id="GO:0008652">
    <property type="term" value="P:amino acid biosynthetic process"/>
    <property type="evidence" value="ECO:0007669"/>
    <property type="project" value="UniProtKB-KW"/>
</dbReference>
<dbReference type="GO" id="GO:0009423">
    <property type="term" value="P:chorismate biosynthetic process"/>
    <property type="evidence" value="ECO:0007669"/>
    <property type="project" value="UniProtKB-UniRule"/>
</dbReference>
<dbReference type="PRINTS" id="PR01100">
    <property type="entry name" value="SHIKIMTKNASE"/>
</dbReference>
<comment type="subcellular location">
    <subcellularLocation>
        <location evidence="11">Cytoplasm</location>
    </subcellularLocation>
</comment>
<keyword evidence="9 11" id="KW-0057">Aromatic amino acid biosynthesis</keyword>
<keyword evidence="11" id="KW-0460">Magnesium</keyword>
<dbReference type="HAMAP" id="MF_00109">
    <property type="entry name" value="Shikimate_kinase"/>
    <property type="match status" value="1"/>
</dbReference>
<dbReference type="PANTHER" id="PTHR21087">
    <property type="entry name" value="SHIKIMATE KINASE"/>
    <property type="match status" value="1"/>
</dbReference>
<feature type="binding site" evidence="11">
    <location>
        <position position="84"/>
    </location>
    <ligand>
        <name>substrate</name>
    </ligand>
</feature>
<dbReference type="GO" id="GO:0005829">
    <property type="term" value="C:cytosol"/>
    <property type="evidence" value="ECO:0007669"/>
    <property type="project" value="TreeGrafter"/>
</dbReference>
<dbReference type="InterPro" id="IPR027417">
    <property type="entry name" value="P-loop_NTPase"/>
</dbReference>
<keyword evidence="11" id="KW-0479">Metal-binding</keyword>
<comment type="function">
    <text evidence="11">Catalyzes the specific phosphorylation of the 3-hydroxyl group of shikimic acid using ATP as a cosubstrate.</text>
</comment>
<evidence type="ECO:0000256" key="8">
    <source>
        <dbReference type="ARBA" id="ARBA00022840"/>
    </source>
</evidence>
<evidence type="ECO:0000256" key="1">
    <source>
        <dbReference type="ARBA" id="ARBA00004842"/>
    </source>
</evidence>
<keyword evidence="6 11" id="KW-0547">Nucleotide-binding</keyword>
<sequence>MTVAVSRGIRPSFIESVWYAGERRMPVPKRIALIGFRASGKSTLGPIVARALGWRFVDMDEVLSASLGLSIAAWVDRFGWESFREKETRLLVELSQDDEIVVATGGGVVEREDNRSVLREAFFTVWVRCAPEILCRRLACDEKTAPSRPSLTGRGVLAEAAEVLARRSPWYEASAHLVLEGDTLSPEALAACLVRRYAAQADFDRTVSG</sequence>
<protein>
    <recommendedName>
        <fullName evidence="3 11">Shikimate kinase</fullName>
        <shortName evidence="11">SK</shortName>
        <ecNumber evidence="3 11">2.7.1.71</ecNumber>
    </recommendedName>
</protein>
<dbReference type="GO" id="GO:0004765">
    <property type="term" value="F:shikimate kinase activity"/>
    <property type="evidence" value="ECO:0007669"/>
    <property type="project" value="UniProtKB-UniRule"/>
</dbReference>
<dbReference type="PANTHER" id="PTHR21087:SF16">
    <property type="entry name" value="SHIKIMATE KINASE 1, CHLOROPLASTIC"/>
    <property type="match status" value="1"/>
</dbReference>
<keyword evidence="8 11" id="KW-0067">ATP-binding</keyword>